<keyword evidence="3" id="KW-1185">Reference proteome</keyword>
<name>A0A1Q9E5X2_SYMMI</name>
<proteinExistence type="predicted"/>
<dbReference type="AlphaFoldDB" id="A0A1Q9E5X2"/>
<dbReference type="EMBL" id="LSRX01000254">
    <property type="protein sequence ID" value="OLQ02809.1"/>
    <property type="molecule type" value="Genomic_DNA"/>
</dbReference>
<sequence length="1030" mass="114601">MSLWPAGGTDTLYIGGGKQAYVTDPFMPMSHCLHPLKNSGESAQAAEADRPASDAPGADLQAQLPGGGDLGEAEEAEADRHQQQSAPSSSAAHPPGRPELEVTDPVSAEELADILRSPPGIHLPQAPAEDDEMLPSPARDLAEPSRSFEQAANELYLWNFESFTCDCGMPAMIQATTMAKLTRASRFFMPLNTCFRMYGDWTSAAVRASRVAPKAFLQCQDYPRVMVIQAIHTAEHEVTLAEAAENAAEETHESLSEDFVPDADCERESAPSVHTPHGPLSVIAEEPEDVAYAALLETAPGLSEAAREALRIFFQLDKVETLEQSSEPSYDTRNTLYMPPVELEPVEDVYIQHHQLGINPSQYARLNEHDESGNGFTELWFTREFSKVIGDDSLLKPAETYVLRMYASGFRNAVIQRESDLLTEQELRRHDEAVKAAILEELKIWEGYQCFERTPRKGAHNVMDSKFVAKWKVLKDASGADKRIIRMRLALRGFKDLQAHELESHAATASRQSQRCLCSEAALHPTWKFIALDINKAFLQGLTYREIHELTGEDERDVCFTLPPGSGALLRQLPGYEDFDERTEVLRCIKPGTGCKDAPRAFALKLAKYTRHPKIGLTPTLYDSELEVKLKDGRIVLMLAKHVDDLKVAGEPHEVDALVTHLESGFGKLTFSENCFTNCGLRHTRLPDGSIEMDQDEYISAMKAIRHPELTGRNSNEPCSEAVKGLYQSLLGAVAYALMSQAWASVFVIALQRRTSNPLNLHVRRLNLLLAALQKQKCKLRFPNMKCSRHLVAYSDASFDKESDSKGYGMRGTAVLRLGVRDGKSVCHLLEAQSQSLRLVTRSTFSSETLAAVGTVDNLVPWLYTLHEVQTGPLTSDEARSLREHGGFSMESELVVDAMNLYHALTAISPKPPAEKTLYSHLAWLRDLMCRHIPNVVTWCDTRDMIADALTKGKVSRDALLEAMKGMYSQVHEAKRYRKPVPTARVLADDARWYEGAGWQRITGLRNRSEKLDGTFTKNTCLKVLLPEIT</sequence>
<organism evidence="2 3">
    <name type="scientific">Symbiodinium microadriaticum</name>
    <name type="common">Dinoflagellate</name>
    <name type="synonym">Zooxanthella microadriatica</name>
    <dbReference type="NCBI Taxonomy" id="2951"/>
    <lineage>
        <taxon>Eukaryota</taxon>
        <taxon>Sar</taxon>
        <taxon>Alveolata</taxon>
        <taxon>Dinophyceae</taxon>
        <taxon>Suessiales</taxon>
        <taxon>Symbiodiniaceae</taxon>
        <taxon>Symbiodinium</taxon>
    </lineage>
</organism>
<feature type="compositionally biased region" description="Low complexity" evidence="1">
    <location>
        <begin position="83"/>
        <end position="94"/>
    </location>
</feature>
<evidence type="ECO:0000256" key="1">
    <source>
        <dbReference type="SAM" id="MobiDB-lite"/>
    </source>
</evidence>
<evidence type="ECO:0000313" key="2">
    <source>
        <dbReference type="EMBL" id="OLQ02809.1"/>
    </source>
</evidence>
<dbReference type="Proteomes" id="UP000186817">
    <property type="component" value="Unassembled WGS sequence"/>
</dbReference>
<evidence type="ECO:0008006" key="4">
    <source>
        <dbReference type="Google" id="ProtNLM"/>
    </source>
</evidence>
<comment type="caution">
    <text evidence="2">The sequence shown here is derived from an EMBL/GenBank/DDBJ whole genome shotgun (WGS) entry which is preliminary data.</text>
</comment>
<reference evidence="2 3" key="1">
    <citation type="submission" date="2016-02" db="EMBL/GenBank/DDBJ databases">
        <title>Genome analysis of coral dinoflagellate symbionts highlights evolutionary adaptations to a symbiotic lifestyle.</title>
        <authorList>
            <person name="Aranda M."/>
            <person name="Li Y."/>
            <person name="Liew Y.J."/>
            <person name="Baumgarten S."/>
            <person name="Simakov O."/>
            <person name="Wilson M."/>
            <person name="Piel J."/>
            <person name="Ashoor H."/>
            <person name="Bougouffa S."/>
            <person name="Bajic V.B."/>
            <person name="Ryu T."/>
            <person name="Ravasi T."/>
            <person name="Bayer T."/>
            <person name="Micklem G."/>
            <person name="Kim H."/>
            <person name="Bhak J."/>
            <person name="Lajeunesse T.C."/>
            <person name="Voolstra C.R."/>
        </authorList>
    </citation>
    <scope>NUCLEOTIDE SEQUENCE [LARGE SCALE GENOMIC DNA]</scope>
    <source>
        <strain evidence="2 3">CCMP2467</strain>
    </source>
</reference>
<evidence type="ECO:0000313" key="3">
    <source>
        <dbReference type="Proteomes" id="UP000186817"/>
    </source>
</evidence>
<accession>A0A1Q9E5X2</accession>
<feature type="region of interest" description="Disordered" evidence="1">
    <location>
        <begin position="116"/>
        <end position="146"/>
    </location>
</feature>
<dbReference type="OrthoDB" id="416866at2759"/>
<gene>
    <name evidence="2" type="ORF">AK812_SmicGene14301</name>
</gene>
<feature type="region of interest" description="Disordered" evidence="1">
    <location>
        <begin position="33"/>
        <end position="101"/>
    </location>
</feature>
<protein>
    <recommendedName>
        <fullName evidence="4">Copia protein</fullName>
    </recommendedName>
</protein>
<dbReference type="OMA" id="FSENCFT"/>